<dbReference type="PANTHER" id="PTHR11409">
    <property type="entry name" value="ADENOSINE DEAMINASE"/>
    <property type="match status" value="1"/>
</dbReference>
<comment type="subcellular location">
    <subcellularLocation>
        <location evidence="2">Secreted</location>
    </subcellularLocation>
</comment>
<evidence type="ECO:0000256" key="9">
    <source>
        <dbReference type="ARBA" id="ARBA00047764"/>
    </source>
</evidence>
<evidence type="ECO:0000256" key="8">
    <source>
        <dbReference type="ARBA" id="ARBA00022801"/>
    </source>
</evidence>
<comment type="similarity">
    <text evidence="3">Belongs to the metallo-dependent hydrolases superfamily. Adenosine and AMP deaminases family. ADGF subfamily.</text>
</comment>
<reference evidence="11" key="1">
    <citation type="submission" date="2021-03" db="EMBL/GenBank/DDBJ databases">
        <authorList>
            <person name="Tagirdzhanova G."/>
        </authorList>
    </citation>
    <scope>NUCLEOTIDE SEQUENCE</scope>
</reference>
<organism evidence="11 12">
    <name type="scientific">Alectoria fallacina</name>
    <dbReference type="NCBI Taxonomy" id="1903189"/>
    <lineage>
        <taxon>Eukaryota</taxon>
        <taxon>Fungi</taxon>
        <taxon>Dikarya</taxon>
        <taxon>Ascomycota</taxon>
        <taxon>Pezizomycotina</taxon>
        <taxon>Lecanoromycetes</taxon>
        <taxon>OSLEUM clade</taxon>
        <taxon>Lecanoromycetidae</taxon>
        <taxon>Lecanorales</taxon>
        <taxon>Lecanorineae</taxon>
        <taxon>Parmeliaceae</taxon>
        <taxon>Alectoria</taxon>
    </lineage>
</organism>
<dbReference type="PANTHER" id="PTHR11409:SF39">
    <property type="entry name" value="ADENOSINE DEAMINASE 2"/>
    <property type="match status" value="1"/>
</dbReference>
<accession>A0A8H3J5U5</accession>
<evidence type="ECO:0000256" key="2">
    <source>
        <dbReference type="ARBA" id="ARBA00004613"/>
    </source>
</evidence>
<sequence>MASICHDQSEAGSDISDWEIEEGLPQFEDHFIQKYFQGREALLDQEKTQRSDAAFRQSLTPLATEACAIVSRILAEEHQTIWTSELQDDLARQEGVSLHPGMMFTLARDTMEKTKSWKIVKRMPKGALLHAHQDAMIDVDWLIDEVLATEGMVMLAEESLYGPMARVEGKVIFRYSKGSLATASSIWSEEYQASHPVSMKEAAASFPDGATEGFKTWLKSRCTITSEESIKHHHGLDAVWRKFTSCFPPLDSMEYYEPILRASMQRLLRQLVDDGLRWVDFRSTFAVDFRLEGCEELSKDSDDLVRIFSEELKKFKATQEGRNFWGYRFIWTSLRSWGKRKIVDHMKQCIIMKKAYPELIAGYDVVGQEDMGRSLADLTPELFWFKKRCFENGVDIPYFFHAGECLGDGDETDHNLFDAILLGTRRIGHGFSLYKHPLLTEMVKTKKILIESCPISNEVLRLTSSIKSHPLPALLARGVSCALSNDDPAVLGQRGNGVTDDFWQALQGWENLGLAGLGSLAENSVRWAAYEDQTTKEWTEDIKKGVYGEGIRASRLREWHLEFNKFCEWILLEYALEYGGDED</sequence>
<evidence type="ECO:0000313" key="12">
    <source>
        <dbReference type="Proteomes" id="UP000664203"/>
    </source>
</evidence>
<evidence type="ECO:0000256" key="1">
    <source>
        <dbReference type="ARBA" id="ARBA00001947"/>
    </source>
</evidence>
<dbReference type="GO" id="GO:0005576">
    <property type="term" value="C:extracellular region"/>
    <property type="evidence" value="ECO:0007669"/>
    <property type="project" value="UniProtKB-SubCell"/>
</dbReference>
<dbReference type="OrthoDB" id="7202371at2759"/>
<dbReference type="InterPro" id="IPR001365">
    <property type="entry name" value="A_deaminase_dom"/>
</dbReference>
<dbReference type="EC" id="3.5.4.4" evidence="4"/>
<protein>
    <recommendedName>
        <fullName evidence="4">adenosine deaminase</fullName>
        <ecNumber evidence="4">3.5.4.4</ecNumber>
    </recommendedName>
</protein>
<dbReference type="FunFam" id="3.20.20.140:FF:000017">
    <property type="entry name" value="Adenosine deaminase 2"/>
    <property type="match status" value="1"/>
</dbReference>
<evidence type="ECO:0000256" key="5">
    <source>
        <dbReference type="ARBA" id="ARBA00022525"/>
    </source>
</evidence>
<dbReference type="GO" id="GO:0004000">
    <property type="term" value="F:adenosine deaminase activity"/>
    <property type="evidence" value="ECO:0007669"/>
    <property type="project" value="TreeGrafter"/>
</dbReference>
<dbReference type="Proteomes" id="UP000664203">
    <property type="component" value="Unassembled WGS sequence"/>
</dbReference>
<keyword evidence="6" id="KW-0479">Metal-binding</keyword>
<dbReference type="SUPFAM" id="SSF51556">
    <property type="entry name" value="Metallo-dependent hydrolases"/>
    <property type="match status" value="1"/>
</dbReference>
<keyword evidence="7" id="KW-0732">Signal</keyword>
<evidence type="ECO:0000256" key="3">
    <source>
        <dbReference type="ARBA" id="ARBA00006083"/>
    </source>
</evidence>
<dbReference type="GO" id="GO:0046872">
    <property type="term" value="F:metal ion binding"/>
    <property type="evidence" value="ECO:0007669"/>
    <property type="project" value="UniProtKB-KW"/>
</dbReference>
<keyword evidence="12" id="KW-1185">Reference proteome</keyword>
<name>A0A8H3J5U5_9LECA</name>
<evidence type="ECO:0000313" key="11">
    <source>
        <dbReference type="EMBL" id="CAF9941291.1"/>
    </source>
</evidence>
<evidence type="ECO:0000259" key="10">
    <source>
        <dbReference type="Pfam" id="PF00962"/>
    </source>
</evidence>
<evidence type="ECO:0000256" key="4">
    <source>
        <dbReference type="ARBA" id="ARBA00012784"/>
    </source>
</evidence>
<dbReference type="EMBL" id="CAJPDR010000647">
    <property type="protein sequence ID" value="CAF9941291.1"/>
    <property type="molecule type" value="Genomic_DNA"/>
</dbReference>
<dbReference type="GO" id="GO:0006154">
    <property type="term" value="P:adenosine catabolic process"/>
    <property type="evidence" value="ECO:0007669"/>
    <property type="project" value="TreeGrafter"/>
</dbReference>
<comment type="caution">
    <text evidence="11">The sequence shown here is derived from an EMBL/GenBank/DDBJ whole genome shotgun (WGS) entry which is preliminary data.</text>
</comment>
<comment type="catalytic activity">
    <reaction evidence="9">
        <text>adenosine + H2O + H(+) = inosine + NH4(+)</text>
        <dbReference type="Rhea" id="RHEA:24408"/>
        <dbReference type="ChEBI" id="CHEBI:15377"/>
        <dbReference type="ChEBI" id="CHEBI:15378"/>
        <dbReference type="ChEBI" id="CHEBI:16335"/>
        <dbReference type="ChEBI" id="CHEBI:17596"/>
        <dbReference type="ChEBI" id="CHEBI:28938"/>
        <dbReference type="EC" id="3.5.4.4"/>
    </reaction>
</comment>
<dbReference type="Pfam" id="PF00962">
    <property type="entry name" value="A_deaminase"/>
    <property type="match status" value="1"/>
</dbReference>
<dbReference type="GO" id="GO:0046103">
    <property type="term" value="P:inosine biosynthetic process"/>
    <property type="evidence" value="ECO:0007669"/>
    <property type="project" value="TreeGrafter"/>
</dbReference>
<keyword evidence="8" id="KW-0378">Hydrolase</keyword>
<comment type="cofactor">
    <cofactor evidence="1">
        <name>Zn(2+)</name>
        <dbReference type="ChEBI" id="CHEBI:29105"/>
    </cofactor>
</comment>
<evidence type="ECO:0000256" key="7">
    <source>
        <dbReference type="ARBA" id="ARBA00022729"/>
    </source>
</evidence>
<dbReference type="Gene3D" id="3.20.20.140">
    <property type="entry name" value="Metal-dependent hydrolases"/>
    <property type="match status" value="1"/>
</dbReference>
<dbReference type="AlphaFoldDB" id="A0A8H3J5U5"/>
<feature type="domain" description="Adenosine deaminase" evidence="10">
    <location>
        <begin position="354"/>
        <end position="543"/>
    </location>
</feature>
<proteinExistence type="inferred from homology"/>
<keyword evidence="5" id="KW-0964">Secreted</keyword>
<dbReference type="InterPro" id="IPR006330">
    <property type="entry name" value="Ado/ade_deaminase"/>
</dbReference>
<evidence type="ECO:0000256" key="6">
    <source>
        <dbReference type="ARBA" id="ARBA00022723"/>
    </source>
</evidence>
<dbReference type="InterPro" id="IPR032466">
    <property type="entry name" value="Metal_Hydrolase"/>
</dbReference>
<gene>
    <name evidence="11" type="ORF">ALECFALPRED_009056</name>
</gene>